<dbReference type="Pfam" id="PF00356">
    <property type="entry name" value="LacI"/>
    <property type="match status" value="1"/>
</dbReference>
<feature type="domain" description="HTH lacI-type" evidence="4">
    <location>
        <begin position="4"/>
        <end position="61"/>
    </location>
</feature>
<dbReference type="EMBL" id="JAULBC010000004">
    <property type="protein sequence ID" value="MEX6688532.1"/>
    <property type="molecule type" value="Genomic_DNA"/>
</dbReference>
<dbReference type="SMART" id="SM00354">
    <property type="entry name" value="HTH_LACI"/>
    <property type="match status" value="1"/>
</dbReference>
<evidence type="ECO:0000313" key="6">
    <source>
        <dbReference type="Proteomes" id="UP001560573"/>
    </source>
</evidence>
<dbReference type="Gene3D" id="3.40.50.2300">
    <property type="match status" value="2"/>
</dbReference>
<evidence type="ECO:0000259" key="4">
    <source>
        <dbReference type="PROSITE" id="PS50932"/>
    </source>
</evidence>
<dbReference type="PANTHER" id="PTHR30146:SF109">
    <property type="entry name" value="HTH-TYPE TRANSCRIPTIONAL REGULATOR GALS"/>
    <property type="match status" value="1"/>
</dbReference>
<dbReference type="CDD" id="cd01392">
    <property type="entry name" value="HTH_LacI"/>
    <property type="match status" value="1"/>
</dbReference>
<proteinExistence type="predicted"/>
<dbReference type="SUPFAM" id="SSF47413">
    <property type="entry name" value="lambda repressor-like DNA-binding domains"/>
    <property type="match status" value="1"/>
</dbReference>
<dbReference type="Pfam" id="PF13377">
    <property type="entry name" value="Peripla_BP_3"/>
    <property type="match status" value="1"/>
</dbReference>
<dbReference type="PANTHER" id="PTHR30146">
    <property type="entry name" value="LACI-RELATED TRANSCRIPTIONAL REPRESSOR"/>
    <property type="match status" value="1"/>
</dbReference>
<accession>A0ABV3ZF66</accession>
<dbReference type="InterPro" id="IPR000843">
    <property type="entry name" value="HTH_LacI"/>
</dbReference>
<gene>
    <name evidence="5" type="ORF">QTN47_13545</name>
</gene>
<dbReference type="Proteomes" id="UP001560573">
    <property type="component" value="Unassembled WGS sequence"/>
</dbReference>
<dbReference type="PROSITE" id="PS50932">
    <property type="entry name" value="HTH_LACI_2"/>
    <property type="match status" value="1"/>
</dbReference>
<dbReference type="CDD" id="cd19977">
    <property type="entry name" value="PBP1_EndR-like"/>
    <property type="match status" value="1"/>
</dbReference>
<sequence>MKRISIKDIAKIAGTSPTTVSFVLNGKAKEMRISDAITKKILSTTKKYGYKPNQIAVTLRTGQSKIIGLIVESVGGAFFGALAKVIEAEAQKYGYRVVYCSTENDPEKGKEMIKMLAHQQVDGYIITPAAGMKDDIEDLIKQDKPVVLMDSFIPSLNVPYVLVDNYLGVKEGIESLINAGYKNIGFVTVNLDLIQISERLRGYNETLKQHKIKVDKKNILQLSYQDSKEQIVQKITAFLEKNTQLDAIFFATNYLGTSGLQAIKKLRMRIPEDIAMISFDEHEIFSLYPPGISTIQQPVEEIGSTAMNLLLTQMGKKEKSSNENKIQIAPTLINRASSQAHN</sequence>
<dbReference type="Gene3D" id="1.10.260.40">
    <property type="entry name" value="lambda repressor-like DNA-binding domains"/>
    <property type="match status" value="1"/>
</dbReference>
<dbReference type="InterPro" id="IPR046335">
    <property type="entry name" value="LacI/GalR-like_sensor"/>
</dbReference>
<organism evidence="5 6">
    <name type="scientific">Danxiaibacter flavus</name>
    <dbReference type="NCBI Taxonomy" id="3049108"/>
    <lineage>
        <taxon>Bacteria</taxon>
        <taxon>Pseudomonadati</taxon>
        <taxon>Bacteroidota</taxon>
        <taxon>Chitinophagia</taxon>
        <taxon>Chitinophagales</taxon>
        <taxon>Chitinophagaceae</taxon>
        <taxon>Danxiaibacter</taxon>
    </lineage>
</organism>
<keyword evidence="2" id="KW-0238">DNA-binding</keyword>
<name>A0ABV3ZF66_9BACT</name>
<reference evidence="5 6" key="1">
    <citation type="submission" date="2023-07" db="EMBL/GenBank/DDBJ databases">
        <authorList>
            <person name="Lian W.-H."/>
        </authorList>
    </citation>
    <scope>NUCLEOTIDE SEQUENCE [LARGE SCALE GENOMIC DNA]</scope>
    <source>
        <strain evidence="5 6">SYSU DXS3180</strain>
    </source>
</reference>
<evidence type="ECO:0000256" key="3">
    <source>
        <dbReference type="ARBA" id="ARBA00023163"/>
    </source>
</evidence>
<evidence type="ECO:0000256" key="1">
    <source>
        <dbReference type="ARBA" id="ARBA00023015"/>
    </source>
</evidence>
<dbReference type="InterPro" id="IPR010982">
    <property type="entry name" value="Lambda_DNA-bd_dom_sf"/>
</dbReference>
<comment type="caution">
    <text evidence="5">The sequence shown here is derived from an EMBL/GenBank/DDBJ whole genome shotgun (WGS) entry which is preliminary data.</text>
</comment>
<keyword evidence="1" id="KW-0805">Transcription regulation</keyword>
<evidence type="ECO:0000256" key="2">
    <source>
        <dbReference type="ARBA" id="ARBA00023125"/>
    </source>
</evidence>
<evidence type="ECO:0000313" key="5">
    <source>
        <dbReference type="EMBL" id="MEX6688532.1"/>
    </source>
</evidence>
<protein>
    <submittedName>
        <fullName evidence="5">Substrate-binding domain-containing protein</fullName>
    </submittedName>
</protein>
<keyword evidence="3" id="KW-0804">Transcription</keyword>
<dbReference type="RefSeq" id="WP_369329941.1">
    <property type="nucleotide sequence ID" value="NZ_JAULBC010000004.1"/>
</dbReference>
<dbReference type="InterPro" id="IPR028082">
    <property type="entry name" value="Peripla_BP_I"/>
</dbReference>
<dbReference type="SUPFAM" id="SSF53822">
    <property type="entry name" value="Periplasmic binding protein-like I"/>
    <property type="match status" value="1"/>
</dbReference>
<keyword evidence="6" id="KW-1185">Reference proteome</keyword>